<dbReference type="Pfam" id="PF00528">
    <property type="entry name" value="BPD_transp_1"/>
    <property type="match status" value="1"/>
</dbReference>
<evidence type="ECO:0000256" key="1">
    <source>
        <dbReference type="ARBA" id="ARBA00004651"/>
    </source>
</evidence>
<feature type="transmembrane region" description="Helical" evidence="7">
    <location>
        <begin position="102"/>
        <end position="123"/>
    </location>
</feature>
<dbReference type="InterPro" id="IPR000515">
    <property type="entry name" value="MetI-like"/>
</dbReference>
<dbReference type="Gene3D" id="1.10.3720.10">
    <property type="entry name" value="MetI-like"/>
    <property type="match status" value="1"/>
</dbReference>
<dbReference type="AlphaFoldDB" id="A0A6B8RP61"/>
<gene>
    <name evidence="9" type="ORF">EHS13_23240</name>
</gene>
<evidence type="ECO:0000256" key="2">
    <source>
        <dbReference type="ARBA" id="ARBA00022448"/>
    </source>
</evidence>
<dbReference type="PROSITE" id="PS50928">
    <property type="entry name" value="ABC_TM1"/>
    <property type="match status" value="1"/>
</dbReference>
<comment type="similarity">
    <text evidence="7">Belongs to the binding-protein-dependent transport system permease family.</text>
</comment>
<feature type="transmembrane region" description="Helical" evidence="7">
    <location>
        <begin position="36"/>
        <end position="55"/>
    </location>
</feature>
<evidence type="ECO:0000313" key="9">
    <source>
        <dbReference type="EMBL" id="QGQ97594.1"/>
    </source>
</evidence>
<dbReference type="EMBL" id="CP034235">
    <property type="protein sequence ID" value="QGQ97594.1"/>
    <property type="molecule type" value="Genomic_DNA"/>
</dbReference>
<evidence type="ECO:0000256" key="3">
    <source>
        <dbReference type="ARBA" id="ARBA00022475"/>
    </source>
</evidence>
<dbReference type="CDD" id="cd06261">
    <property type="entry name" value="TM_PBP2"/>
    <property type="match status" value="1"/>
</dbReference>
<dbReference type="Proteomes" id="UP000426246">
    <property type="component" value="Chromosome"/>
</dbReference>
<keyword evidence="4 7" id="KW-0812">Transmembrane</keyword>
<name>A0A6B8RP61_9BACL</name>
<dbReference type="GO" id="GO:0055085">
    <property type="term" value="P:transmembrane transport"/>
    <property type="evidence" value="ECO:0007669"/>
    <property type="project" value="InterPro"/>
</dbReference>
<accession>A0A6B8RP61</accession>
<evidence type="ECO:0000256" key="7">
    <source>
        <dbReference type="RuleBase" id="RU363032"/>
    </source>
</evidence>
<feature type="transmembrane region" description="Helical" evidence="7">
    <location>
        <begin position="201"/>
        <end position="222"/>
    </location>
</feature>
<sequence>MAQTKLVIIHKVRRVEYMRKNTRSGVAYNTKFSSIYILYLFLIPAIGLTFFFNYIPMFSNVIAFMDYDFTEGWMGMGSPFVGFKHFAFLQESWFYELAIRTITYSFFILITSFPLALIFALLINELKSSKFKKITQTVSYIPHFVSWVTVSGLVYIFLTVDPSGLLNNLKVLIFGGERISYMQDSGYFLPLLILTQIWKETGWGCIIYLAALTTIDPSLYEAAVVDGATRWQKVWYITLPALIPTTAILLIFSLVGLFSSNFDQIFNLQNSVIRQTTDTINIYTFYVGVRSQQYSLAAAVGLFQGVVTFILVMISNYTSKKMSGSGII</sequence>
<keyword evidence="6 7" id="KW-0472">Membrane</keyword>
<evidence type="ECO:0000256" key="5">
    <source>
        <dbReference type="ARBA" id="ARBA00022989"/>
    </source>
</evidence>
<evidence type="ECO:0000256" key="6">
    <source>
        <dbReference type="ARBA" id="ARBA00023136"/>
    </source>
</evidence>
<keyword evidence="2 7" id="KW-0813">Transport</keyword>
<dbReference type="InterPro" id="IPR050809">
    <property type="entry name" value="UgpAE/MalFG_permease"/>
</dbReference>
<feature type="transmembrane region" description="Helical" evidence="7">
    <location>
        <begin position="294"/>
        <end position="314"/>
    </location>
</feature>
<proteinExistence type="inferred from homology"/>
<evidence type="ECO:0000256" key="4">
    <source>
        <dbReference type="ARBA" id="ARBA00022692"/>
    </source>
</evidence>
<feature type="transmembrane region" description="Helical" evidence="7">
    <location>
        <begin position="234"/>
        <end position="258"/>
    </location>
</feature>
<dbReference type="GO" id="GO:0005886">
    <property type="term" value="C:plasma membrane"/>
    <property type="evidence" value="ECO:0007669"/>
    <property type="project" value="UniProtKB-SubCell"/>
</dbReference>
<keyword evidence="5 7" id="KW-1133">Transmembrane helix</keyword>
<evidence type="ECO:0000313" key="10">
    <source>
        <dbReference type="Proteomes" id="UP000426246"/>
    </source>
</evidence>
<evidence type="ECO:0000259" key="8">
    <source>
        <dbReference type="PROSITE" id="PS50928"/>
    </source>
</evidence>
<dbReference type="InterPro" id="IPR035906">
    <property type="entry name" value="MetI-like_sf"/>
</dbReference>
<feature type="transmembrane region" description="Helical" evidence="7">
    <location>
        <begin position="144"/>
        <end position="160"/>
    </location>
</feature>
<keyword evidence="3" id="KW-1003">Cell membrane</keyword>
<dbReference type="PANTHER" id="PTHR43227">
    <property type="entry name" value="BLL4140 PROTEIN"/>
    <property type="match status" value="1"/>
</dbReference>
<organism evidence="9 10">
    <name type="scientific">Paenibacillus psychroresistens</name>
    <dbReference type="NCBI Taxonomy" id="1778678"/>
    <lineage>
        <taxon>Bacteria</taxon>
        <taxon>Bacillati</taxon>
        <taxon>Bacillota</taxon>
        <taxon>Bacilli</taxon>
        <taxon>Bacillales</taxon>
        <taxon>Paenibacillaceae</taxon>
        <taxon>Paenibacillus</taxon>
    </lineage>
</organism>
<reference evidence="10" key="1">
    <citation type="submission" date="2018-11" db="EMBL/GenBank/DDBJ databases">
        <title>Complete genome sequence of Paenibacillus sp. ML311-T8.</title>
        <authorList>
            <person name="Nam Y.-D."/>
            <person name="Kang J."/>
            <person name="Chung W.-H."/>
            <person name="Park Y.S."/>
        </authorList>
    </citation>
    <scope>NUCLEOTIDE SEQUENCE [LARGE SCALE GENOMIC DNA]</scope>
    <source>
        <strain evidence="10">ML311-T8</strain>
    </source>
</reference>
<feature type="domain" description="ABC transmembrane type-1" evidence="8">
    <location>
        <begin position="98"/>
        <end position="315"/>
    </location>
</feature>
<protein>
    <submittedName>
        <fullName evidence="9">Sugar ABC transporter permease</fullName>
    </submittedName>
</protein>
<keyword evidence="10" id="KW-1185">Reference proteome</keyword>
<dbReference type="KEGG" id="ppsc:EHS13_23240"/>
<dbReference type="PANTHER" id="PTHR43227:SF11">
    <property type="entry name" value="BLL4140 PROTEIN"/>
    <property type="match status" value="1"/>
</dbReference>
<dbReference type="SUPFAM" id="SSF161098">
    <property type="entry name" value="MetI-like"/>
    <property type="match status" value="1"/>
</dbReference>
<comment type="subcellular location">
    <subcellularLocation>
        <location evidence="1 7">Cell membrane</location>
        <topology evidence="1 7">Multi-pass membrane protein</topology>
    </subcellularLocation>
</comment>